<sequence>MILDAFRDDVEAEVTREIDRRSHDHRARVVAHQVGHEGPVDLEPTDGQLLQVRQGRVPGAVVVDGDLDAEVGETRQHLDRAHRIHHRDRLGDLELEARRLDAVPAERRADVLHQMLVQEIPHRQVHRDVQLEPVTAPPSALVEAAVEDEQRHRADETGALGRRDERGRTEEPVLRVLPTHESLDADHATRRRLDLGLVVDHELVVVEGVRQLGHQDRREHPLTVHRGHVPRHAAGSGPG</sequence>
<reference evidence="2" key="1">
    <citation type="submission" date="2016-10" db="EMBL/GenBank/DDBJ databases">
        <title>Sequence of Gallionella enrichment culture.</title>
        <authorList>
            <person name="Poehlein A."/>
            <person name="Muehling M."/>
            <person name="Daniel R."/>
        </authorList>
    </citation>
    <scope>NUCLEOTIDE SEQUENCE</scope>
</reference>
<protein>
    <submittedName>
        <fullName evidence="2">Uncharacterized protein</fullName>
    </submittedName>
</protein>
<gene>
    <name evidence="2" type="ORF">GALL_342140</name>
</gene>
<accession>A0A1J5QKA7</accession>
<name>A0A1J5QKA7_9ZZZZ</name>
<proteinExistence type="predicted"/>
<organism evidence="2">
    <name type="scientific">mine drainage metagenome</name>
    <dbReference type="NCBI Taxonomy" id="410659"/>
    <lineage>
        <taxon>unclassified sequences</taxon>
        <taxon>metagenomes</taxon>
        <taxon>ecological metagenomes</taxon>
    </lineage>
</organism>
<feature type="region of interest" description="Disordered" evidence="1">
    <location>
        <begin position="145"/>
        <end position="172"/>
    </location>
</feature>
<evidence type="ECO:0000256" key="1">
    <source>
        <dbReference type="SAM" id="MobiDB-lite"/>
    </source>
</evidence>
<evidence type="ECO:0000313" key="2">
    <source>
        <dbReference type="EMBL" id="OIQ83985.1"/>
    </source>
</evidence>
<feature type="compositionally biased region" description="Basic and acidic residues" evidence="1">
    <location>
        <begin position="148"/>
        <end position="172"/>
    </location>
</feature>
<dbReference type="EMBL" id="MLJW01000655">
    <property type="protein sequence ID" value="OIQ83985.1"/>
    <property type="molecule type" value="Genomic_DNA"/>
</dbReference>
<comment type="caution">
    <text evidence="2">The sequence shown here is derived from an EMBL/GenBank/DDBJ whole genome shotgun (WGS) entry which is preliminary data.</text>
</comment>
<dbReference type="AlphaFoldDB" id="A0A1J5QKA7"/>